<proteinExistence type="predicted"/>
<keyword evidence="2" id="KW-1185">Reference proteome</keyword>
<dbReference type="InterPro" id="IPR053838">
    <property type="entry name" value="DUF6925"/>
</dbReference>
<evidence type="ECO:0000313" key="2">
    <source>
        <dbReference type="Proteomes" id="UP001227317"/>
    </source>
</evidence>
<evidence type="ECO:0000313" key="1">
    <source>
        <dbReference type="EMBL" id="MDQ2106564.1"/>
    </source>
</evidence>
<dbReference type="Proteomes" id="UP001227317">
    <property type="component" value="Unassembled WGS sequence"/>
</dbReference>
<dbReference type="RefSeq" id="WP_306712017.1">
    <property type="nucleotide sequence ID" value="NZ_JAUJFI010000275.1"/>
</dbReference>
<organism evidence="1 2">
    <name type="scientific">Azospirillum isscasi</name>
    <dbReference type="NCBI Taxonomy" id="3053926"/>
    <lineage>
        <taxon>Bacteria</taxon>
        <taxon>Pseudomonadati</taxon>
        <taxon>Pseudomonadota</taxon>
        <taxon>Alphaproteobacteria</taxon>
        <taxon>Rhodospirillales</taxon>
        <taxon>Azospirillaceae</taxon>
        <taxon>Azospirillum</taxon>
    </lineage>
</organism>
<dbReference type="EMBL" id="JAUJFI010000275">
    <property type="protein sequence ID" value="MDQ2106564.1"/>
    <property type="molecule type" value="Genomic_DNA"/>
</dbReference>
<gene>
    <name evidence="1" type="ORF">QSG27_28005</name>
</gene>
<comment type="caution">
    <text evidence="1">The sequence shown here is derived from an EMBL/GenBank/DDBJ whole genome shotgun (WGS) entry which is preliminary data.</text>
</comment>
<accession>A0ABU0WSP1</accession>
<dbReference type="Pfam" id="PF21973">
    <property type="entry name" value="DUF6925"/>
    <property type="match status" value="1"/>
</dbReference>
<reference evidence="1 2" key="1">
    <citation type="submission" date="2023-06" db="EMBL/GenBank/DDBJ databases">
        <title>Azospirillum isscasensis sp.nov, a bacterium isolated from rhizosphere soil of rice.</title>
        <authorList>
            <person name="Wang H."/>
        </authorList>
    </citation>
    <scope>NUCLEOTIDE SEQUENCE [LARGE SCALE GENOMIC DNA]</scope>
    <source>
        <strain evidence="1 2">C340-1</strain>
    </source>
</reference>
<protein>
    <submittedName>
        <fullName evidence="1">Uncharacterized protein</fullName>
    </submittedName>
</protein>
<name>A0ABU0WSP1_9PROT</name>
<sequence length="238" mass="25139">MTDALTSLLRDALNDPATGWSLGAFGAIAEFIRSPDEPAVLRGDGPDLEVRTARGGLRVRPGPAIRPVPYRTRDGGLAVALCLPRHAGSMTQRRVVTELGPDREAIAGADRGALLFDLGLGLFQTDVCVRSADSATIARLRAVVGTELLAPGNPLPPDLPALSPERVFVGPFGRIEVSQPIPPPDGRSPEGPHTHVLPKLLAHGRTHAATVPIPDGWVPSLYLSPPAASRAAWERLGR</sequence>